<evidence type="ECO:0000313" key="4">
    <source>
        <dbReference type="Proteomes" id="UP000267251"/>
    </source>
</evidence>
<dbReference type="PANTHER" id="PTHR45653:SF10">
    <property type="entry name" value="MYOBLAST CITY, ISOFORM B"/>
    <property type="match status" value="1"/>
</dbReference>
<dbReference type="InterPro" id="IPR043161">
    <property type="entry name" value="DOCK_C_lobe_A"/>
</dbReference>
<proteinExistence type="inferred from homology"/>
<evidence type="ECO:0000259" key="2">
    <source>
        <dbReference type="PROSITE" id="PS51651"/>
    </source>
</evidence>
<dbReference type="EMBL" id="KZ988266">
    <property type="protein sequence ID" value="RKP12618.1"/>
    <property type="molecule type" value="Genomic_DNA"/>
</dbReference>
<dbReference type="GO" id="GO:0005737">
    <property type="term" value="C:cytoplasm"/>
    <property type="evidence" value="ECO:0007669"/>
    <property type="project" value="TreeGrafter"/>
</dbReference>
<evidence type="ECO:0000256" key="1">
    <source>
        <dbReference type="PROSITE-ProRule" id="PRU00984"/>
    </source>
</evidence>
<feature type="non-terminal residue" evidence="3">
    <location>
        <position position="430"/>
    </location>
</feature>
<dbReference type="GO" id="GO:0031267">
    <property type="term" value="F:small GTPase binding"/>
    <property type="evidence" value="ECO:0007669"/>
    <property type="project" value="TreeGrafter"/>
</dbReference>
<dbReference type="CDD" id="cd11684">
    <property type="entry name" value="DHR2_DOCK"/>
    <property type="match status" value="1"/>
</dbReference>
<dbReference type="InterPro" id="IPR046770">
    <property type="entry name" value="DOCKER_Lobe_B"/>
</dbReference>
<dbReference type="Gene3D" id="1.20.58.740">
    <property type="match status" value="1"/>
</dbReference>
<dbReference type="PROSITE" id="PS51651">
    <property type="entry name" value="DOCKER"/>
    <property type="match status" value="1"/>
</dbReference>
<dbReference type="InterPro" id="IPR043162">
    <property type="entry name" value="DOCK_C_lobe_C"/>
</dbReference>
<sequence>MGTAGDPRPSLYSQCKRLLEASDTFLNLLLHVRSLPESGDEFEEERILATLRLLSFVRDIDVEPLYLRYVHSLVQVQLGARNYTEAALSLVRLYADRLPWRVDGPKLPAAPALGFPQAQSSFERRETLLLRALALATEGQAWELGMSIARDLAHQYAHTVYDYGRLAGMLRTEATLAERIVTQERFPCVYFRVAYWGTGFPQGLRGRQYICRGRPWEQLGAFCERLQRRHPAARLLRSSGAPSEHVRQGGGGAQYVQVTVVAPEPDKPEALSILSKGDFVPPAIAAYWERNEVRRFAYSRPFRRLEATGTGGLLDVWTERTTLYTEDPFPSVLRRAEVVRVEIRELSPLENAVEAVQERNRELRGMERKYGAHLVLGPDAAEGDLGKVQGVVNCHPLTMTLNAAVNPVPHAGGAMMYREAFLSRRYVLAN</sequence>
<evidence type="ECO:0000313" key="3">
    <source>
        <dbReference type="EMBL" id="RKP12618.1"/>
    </source>
</evidence>
<dbReference type="GO" id="GO:0007264">
    <property type="term" value="P:small GTPase-mediated signal transduction"/>
    <property type="evidence" value="ECO:0007669"/>
    <property type="project" value="InterPro"/>
</dbReference>
<accession>A0A4P9Y1E7</accession>
<dbReference type="OrthoDB" id="18896at2759"/>
<reference evidence="4" key="1">
    <citation type="journal article" date="2018" name="Nat. Microbiol.">
        <title>Leveraging single-cell genomics to expand the fungal tree of life.</title>
        <authorList>
            <person name="Ahrendt S.R."/>
            <person name="Quandt C.A."/>
            <person name="Ciobanu D."/>
            <person name="Clum A."/>
            <person name="Salamov A."/>
            <person name="Andreopoulos B."/>
            <person name="Cheng J.F."/>
            <person name="Woyke T."/>
            <person name="Pelin A."/>
            <person name="Henrissat B."/>
            <person name="Reynolds N.K."/>
            <person name="Benny G.L."/>
            <person name="Smith M.E."/>
            <person name="James T.Y."/>
            <person name="Grigoriev I.V."/>
        </authorList>
    </citation>
    <scope>NUCLEOTIDE SEQUENCE [LARGE SCALE GENOMIC DNA]</scope>
</reference>
<comment type="similarity">
    <text evidence="1">Belongs to the DOCK family.</text>
</comment>
<protein>
    <submittedName>
        <fullName evidence="3">Dedicator of cytokinesis-domain-containing protein</fullName>
    </submittedName>
</protein>
<keyword evidence="4" id="KW-1185">Reference proteome</keyword>
<dbReference type="PANTHER" id="PTHR45653">
    <property type="entry name" value="DEDICATOR OF CYTOKINESIS"/>
    <property type="match status" value="1"/>
</dbReference>
<name>A0A4P9Y1E7_9FUNG</name>
<dbReference type="InterPro" id="IPR027357">
    <property type="entry name" value="DOCKER_dom"/>
</dbReference>
<gene>
    <name evidence="3" type="ORF">BJ684DRAFT_11242</name>
</gene>
<organism evidence="3 4">
    <name type="scientific">Piptocephalis cylindrospora</name>
    <dbReference type="NCBI Taxonomy" id="1907219"/>
    <lineage>
        <taxon>Eukaryota</taxon>
        <taxon>Fungi</taxon>
        <taxon>Fungi incertae sedis</taxon>
        <taxon>Zoopagomycota</taxon>
        <taxon>Zoopagomycotina</taxon>
        <taxon>Zoopagomycetes</taxon>
        <taxon>Zoopagales</taxon>
        <taxon>Piptocephalidaceae</taxon>
        <taxon>Piptocephalis</taxon>
    </lineage>
</organism>
<dbReference type="AlphaFoldDB" id="A0A4P9Y1E7"/>
<dbReference type="Pfam" id="PF20422">
    <property type="entry name" value="DHR-2_Lobe_B"/>
    <property type="match status" value="1"/>
</dbReference>
<feature type="domain" description="DOCKER" evidence="2">
    <location>
        <begin position="57"/>
        <end position="430"/>
    </location>
</feature>
<dbReference type="GO" id="GO:0005886">
    <property type="term" value="C:plasma membrane"/>
    <property type="evidence" value="ECO:0007669"/>
    <property type="project" value="TreeGrafter"/>
</dbReference>
<dbReference type="GO" id="GO:0005085">
    <property type="term" value="F:guanyl-nucleotide exchange factor activity"/>
    <property type="evidence" value="ECO:0007669"/>
    <property type="project" value="InterPro"/>
</dbReference>
<dbReference type="Proteomes" id="UP000267251">
    <property type="component" value="Unassembled WGS sequence"/>
</dbReference>
<dbReference type="Gene3D" id="1.25.40.410">
    <property type="match status" value="1"/>
</dbReference>
<dbReference type="InterPro" id="IPR026791">
    <property type="entry name" value="DOCK"/>
</dbReference>